<proteinExistence type="predicted"/>
<reference evidence="1 2" key="1">
    <citation type="submission" date="2015-09" db="EMBL/GenBank/DDBJ databases">
        <authorList>
            <consortium name="Pathogen Informatics"/>
        </authorList>
    </citation>
    <scope>NUCLEOTIDE SEQUENCE [LARGE SCALE GENOMIC DNA]</scope>
    <source>
        <strain evidence="1 2">2789STDY5834914</strain>
    </source>
</reference>
<dbReference type="Gene3D" id="3.40.50.300">
    <property type="entry name" value="P-loop containing nucleotide triphosphate hydrolases"/>
    <property type="match status" value="1"/>
</dbReference>
<dbReference type="GeneID" id="96227401"/>
<evidence type="ECO:0000313" key="1">
    <source>
        <dbReference type="EMBL" id="CUO95898.1"/>
    </source>
</evidence>
<keyword evidence="1" id="KW-0808">Transferase</keyword>
<accession>A0A174JE45</accession>
<evidence type="ECO:0000313" key="2">
    <source>
        <dbReference type="Proteomes" id="UP000095485"/>
    </source>
</evidence>
<keyword evidence="1" id="KW-0418">Kinase</keyword>
<dbReference type="EMBL" id="CZAY01000001">
    <property type="protein sequence ID" value="CUO95898.1"/>
    <property type="molecule type" value="Genomic_DNA"/>
</dbReference>
<dbReference type="RefSeq" id="WP_055281050.1">
    <property type="nucleotide sequence ID" value="NZ_CZAY01000001.1"/>
</dbReference>
<protein>
    <submittedName>
        <fullName evidence="1">Cytidylate kinase</fullName>
    </submittedName>
</protein>
<gene>
    <name evidence="1" type="ORF">ERS852526_00087</name>
</gene>
<dbReference type="InterPro" id="IPR027417">
    <property type="entry name" value="P-loop_NTPase"/>
</dbReference>
<dbReference type="Proteomes" id="UP000095485">
    <property type="component" value="Unassembled WGS sequence"/>
</dbReference>
<dbReference type="STRING" id="88431.ERS852423_00937"/>
<organism evidence="1 2">
    <name type="scientific">Dorea longicatena</name>
    <dbReference type="NCBI Taxonomy" id="88431"/>
    <lineage>
        <taxon>Bacteria</taxon>
        <taxon>Bacillati</taxon>
        <taxon>Bacillota</taxon>
        <taxon>Clostridia</taxon>
        <taxon>Lachnospirales</taxon>
        <taxon>Lachnospiraceae</taxon>
        <taxon>Dorea</taxon>
    </lineage>
</organism>
<dbReference type="GO" id="GO:0016301">
    <property type="term" value="F:kinase activity"/>
    <property type="evidence" value="ECO:0007669"/>
    <property type="project" value="UniProtKB-KW"/>
</dbReference>
<dbReference type="OrthoDB" id="9781180at2"/>
<dbReference type="AlphaFoldDB" id="A0A174JE45"/>
<dbReference type="SUPFAM" id="SSF52540">
    <property type="entry name" value="P-loop containing nucleoside triphosphate hydrolases"/>
    <property type="match status" value="1"/>
</dbReference>
<sequence>MIICIGREFGSGGHEIGRILAKKLGLELYDRDLIDKAAEKIVAMPKEVLEKADEKKHNPWLHQVWYDVPNQELNGMTANDTLHQAYSSIIRELAGKENCVFVGRCADYILEQAELDHISLFIAAPFEWRVQRKMEQLSIDEKAATSMVRKKDKDRKAYYDYYTGRSWGRPHNYDLCINSSRLGIEVTAEKLAEMVLQLEKGTSSVDFGL</sequence>
<name>A0A174JE45_9FIRM</name>
<dbReference type="Pfam" id="PF13189">
    <property type="entry name" value="Cytidylate_kin2"/>
    <property type="match status" value="1"/>
</dbReference>